<comment type="caution">
    <text evidence="1">The sequence shown here is derived from an EMBL/GenBank/DDBJ whole genome shotgun (WGS) entry which is preliminary data.</text>
</comment>
<evidence type="ECO:0000313" key="2">
    <source>
        <dbReference type="Proteomes" id="UP001177021"/>
    </source>
</evidence>
<proteinExistence type="predicted"/>
<gene>
    <name evidence="1" type="ORF">MILVUS5_LOCUS20561</name>
</gene>
<organism evidence="1 2">
    <name type="scientific">Trifolium pratense</name>
    <name type="common">Red clover</name>
    <dbReference type="NCBI Taxonomy" id="57577"/>
    <lineage>
        <taxon>Eukaryota</taxon>
        <taxon>Viridiplantae</taxon>
        <taxon>Streptophyta</taxon>
        <taxon>Embryophyta</taxon>
        <taxon>Tracheophyta</taxon>
        <taxon>Spermatophyta</taxon>
        <taxon>Magnoliopsida</taxon>
        <taxon>eudicotyledons</taxon>
        <taxon>Gunneridae</taxon>
        <taxon>Pentapetalae</taxon>
        <taxon>rosids</taxon>
        <taxon>fabids</taxon>
        <taxon>Fabales</taxon>
        <taxon>Fabaceae</taxon>
        <taxon>Papilionoideae</taxon>
        <taxon>50 kb inversion clade</taxon>
        <taxon>NPAAA clade</taxon>
        <taxon>Hologalegina</taxon>
        <taxon>IRL clade</taxon>
        <taxon>Trifolieae</taxon>
        <taxon>Trifolium</taxon>
    </lineage>
</organism>
<dbReference type="Proteomes" id="UP001177021">
    <property type="component" value="Unassembled WGS sequence"/>
</dbReference>
<dbReference type="EMBL" id="CASHSV030000206">
    <property type="protein sequence ID" value="CAJ2653174.1"/>
    <property type="molecule type" value="Genomic_DNA"/>
</dbReference>
<evidence type="ECO:0000313" key="1">
    <source>
        <dbReference type="EMBL" id="CAJ2653174.1"/>
    </source>
</evidence>
<sequence length="399" mass="45135">MEFADWVAKVHQQPCHIVYTDYRPTPLQHYIFPSGSEGLYLVVDEKGKFREDSFQKALNALVPAADGDRKKENAKWQKGLVLGKAAEESDIFKMVKMIIQRQYDPVILFNFSKRECEFLAMQMAKMDLNGDIEKDNIEKIFWCAMDMLSDDDKKLPQVSNMLPLLKRGIGVHHSGLLPILKEVIEIIFQEGLIKCLFATETFSIGLNMPAKTVVFTNVQKFDGDKFRWITSGEYIQMSGRVGRRGIDDRGVCILMIDEKMEPSTAKSMVKGAADGLNRILHFSDSLLSELPSCKRGNPDLLQKQFLSSLDLNQPAQIEPQDQYNFEVEQTMTEIQKGSIIESDVNENIDPSHKSSSKLSSDNLHPIVMGCTFCLMFVMASKADPKCPECKKTLMIINSV</sequence>
<protein>
    <submittedName>
        <fullName evidence="1">Uncharacterized protein</fullName>
    </submittedName>
</protein>
<keyword evidence="2" id="KW-1185">Reference proteome</keyword>
<reference evidence="1" key="1">
    <citation type="submission" date="2023-10" db="EMBL/GenBank/DDBJ databases">
        <authorList>
            <person name="Rodriguez Cubillos JULIANA M."/>
            <person name="De Vega J."/>
        </authorList>
    </citation>
    <scope>NUCLEOTIDE SEQUENCE</scope>
</reference>
<accession>A0ACB0KAM6</accession>
<name>A0ACB0KAM6_TRIPR</name>